<feature type="region of interest" description="Disordered" evidence="3">
    <location>
        <begin position="1"/>
        <end position="26"/>
    </location>
</feature>
<dbReference type="EMBL" id="BOPV01000001">
    <property type="protein sequence ID" value="GIL38331.1"/>
    <property type="molecule type" value="Genomic_DNA"/>
</dbReference>
<comment type="subcellular location">
    <subcellularLocation>
        <location evidence="2">Cell inner membrane</location>
        <topology evidence="2">Multi-pass membrane protein</topology>
    </subcellularLocation>
</comment>
<feature type="transmembrane region" description="Helical" evidence="2">
    <location>
        <begin position="219"/>
        <end position="242"/>
    </location>
</feature>
<keyword evidence="2" id="KW-1133">Transmembrane helix</keyword>
<reference evidence="5" key="1">
    <citation type="submission" date="2021-02" db="EMBL/GenBank/DDBJ databases">
        <title>Genome sequence of Rhodospirillales sp. strain TMPK1 isolated from soil.</title>
        <authorList>
            <person name="Nakai R."/>
            <person name="Kusada H."/>
            <person name="Tamaki H."/>
        </authorList>
    </citation>
    <scope>NUCLEOTIDE SEQUENCE</scope>
    <source>
        <strain evidence="5">TMPK1</strain>
    </source>
</reference>
<dbReference type="Proteomes" id="UP000681075">
    <property type="component" value="Unassembled WGS sequence"/>
</dbReference>
<sequence>MKIVDAARTNADPDLSDPDAQDAGSWDVEADDDRLTILVRGHWDLRMALRADAELRETDLGGAARGVIDLTAVSMLDTMAALVVMRLARRIEATGATVELRVADSAHRSLLEQVEQAQIPPPPRRRMNALTERVARVGKWAVLMATDTRDLLAFFGELCVVLLRIVRHPRRLRFVSMVANMQAVGLNAVPIVGLLSFLIGVVLAYQGADQLRRFGAEVFTVNLLTISVLREIGILMTAIIIAGRSGSSFTAQIGTMKINQEVDAMRTMGLDPMEVLVVPRVLALALTLPLLGFYSDIMGLLGGALMCRLNLGINFDAFLNQMNQVLAIYDTSLWVGLAKAPVFAVVIALVGCFHGLEVSGSAESVGQRTTISVVQAIFIVIVLDAIFSIVFSALQI</sequence>
<feature type="transmembrane region" description="Helical" evidence="2">
    <location>
        <begin position="331"/>
        <end position="356"/>
    </location>
</feature>
<keyword evidence="2" id="KW-0997">Cell inner membrane</keyword>
<feature type="transmembrane region" description="Helical" evidence="2">
    <location>
        <begin position="188"/>
        <end position="207"/>
    </location>
</feature>
<dbReference type="SUPFAM" id="SSF52091">
    <property type="entry name" value="SpoIIaa-like"/>
    <property type="match status" value="1"/>
</dbReference>
<dbReference type="RefSeq" id="WP_420241313.1">
    <property type="nucleotide sequence ID" value="NZ_BOPV01000001.1"/>
</dbReference>
<protein>
    <submittedName>
        <fullName evidence="5">Sulfate transporter</fullName>
    </submittedName>
</protein>
<dbReference type="PROSITE" id="PS50801">
    <property type="entry name" value="STAS"/>
    <property type="match status" value="1"/>
</dbReference>
<keyword evidence="2" id="KW-0472">Membrane</keyword>
<comment type="function">
    <text evidence="1">Could be part of an ABC transporter complex.</text>
</comment>
<dbReference type="InterPro" id="IPR002645">
    <property type="entry name" value="STAS_dom"/>
</dbReference>
<dbReference type="Pfam" id="PF02405">
    <property type="entry name" value="MlaE"/>
    <property type="match status" value="1"/>
</dbReference>
<evidence type="ECO:0000313" key="5">
    <source>
        <dbReference type="EMBL" id="GIL38331.1"/>
    </source>
</evidence>
<comment type="similarity">
    <text evidence="2">Belongs to the MlaE permease family.</text>
</comment>
<feature type="transmembrane region" description="Helical" evidence="2">
    <location>
        <begin position="151"/>
        <end position="167"/>
    </location>
</feature>
<dbReference type="GO" id="GO:0043190">
    <property type="term" value="C:ATP-binding cassette (ABC) transporter complex"/>
    <property type="evidence" value="ECO:0007669"/>
    <property type="project" value="InterPro"/>
</dbReference>
<feature type="transmembrane region" description="Helical" evidence="2">
    <location>
        <begin position="376"/>
        <end position="394"/>
    </location>
</feature>
<name>A0A8S8X8X4_9PROT</name>
<dbReference type="NCBIfam" id="TIGR00056">
    <property type="entry name" value="MlaE family lipid ABC transporter permease subunit"/>
    <property type="match status" value="1"/>
</dbReference>
<dbReference type="PANTHER" id="PTHR30188:SF3">
    <property type="entry name" value="ABC TRANSPORTER PERMEASE"/>
    <property type="match status" value="1"/>
</dbReference>
<keyword evidence="2" id="KW-1003">Cell membrane</keyword>
<keyword evidence="2" id="KW-0812">Transmembrane</keyword>
<evidence type="ECO:0000313" key="6">
    <source>
        <dbReference type="Proteomes" id="UP000681075"/>
    </source>
</evidence>
<accession>A0A8S8X8X4</accession>
<dbReference type="GO" id="GO:0005548">
    <property type="term" value="F:phospholipid transporter activity"/>
    <property type="evidence" value="ECO:0007669"/>
    <property type="project" value="TreeGrafter"/>
</dbReference>
<dbReference type="InterPro" id="IPR003453">
    <property type="entry name" value="ABC_MlaE_roteobac"/>
</dbReference>
<organism evidence="5 6">
    <name type="scientific">Roseiterribacter gracilis</name>
    <dbReference type="NCBI Taxonomy" id="2812848"/>
    <lineage>
        <taxon>Bacteria</taxon>
        <taxon>Pseudomonadati</taxon>
        <taxon>Pseudomonadota</taxon>
        <taxon>Alphaproteobacteria</taxon>
        <taxon>Rhodospirillales</taxon>
        <taxon>Roseiterribacteraceae</taxon>
        <taxon>Roseiterribacter</taxon>
    </lineage>
</organism>
<evidence type="ECO:0000256" key="2">
    <source>
        <dbReference type="RuleBase" id="RU362044"/>
    </source>
</evidence>
<feature type="transmembrane region" description="Helical" evidence="2">
    <location>
        <begin position="300"/>
        <end position="319"/>
    </location>
</feature>
<evidence type="ECO:0000259" key="4">
    <source>
        <dbReference type="PROSITE" id="PS50801"/>
    </source>
</evidence>
<dbReference type="Gene3D" id="3.30.750.24">
    <property type="entry name" value="STAS domain"/>
    <property type="match status" value="1"/>
</dbReference>
<proteinExistence type="inferred from homology"/>
<keyword evidence="6" id="KW-1185">Reference proteome</keyword>
<comment type="caution">
    <text evidence="5">The sequence shown here is derived from an EMBL/GenBank/DDBJ whole genome shotgun (WGS) entry which is preliminary data.</text>
</comment>
<evidence type="ECO:0000256" key="3">
    <source>
        <dbReference type="SAM" id="MobiDB-lite"/>
    </source>
</evidence>
<dbReference type="InterPro" id="IPR030802">
    <property type="entry name" value="Permease_MalE"/>
</dbReference>
<evidence type="ECO:0000256" key="1">
    <source>
        <dbReference type="ARBA" id="ARBA00003787"/>
    </source>
</evidence>
<dbReference type="AlphaFoldDB" id="A0A8S8X8X4"/>
<dbReference type="PANTHER" id="PTHR30188">
    <property type="entry name" value="ABC TRANSPORTER PERMEASE PROTEIN-RELATED"/>
    <property type="match status" value="1"/>
</dbReference>
<dbReference type="InterPro" id="IPR036513">
    <property type="entry name" value="STAS_dom_sf"/>
</dbReference>
<gene>
    <name evidence="5" type="ORF">TMPK1_05680</name>
</gene>
<feature type="domain" description="STAS" evidence="4">
    <location>
        <begin position="67"/>
        <end position="100"/>
    </location>
</feature>